<evidence type="ECO:0000313" key="3">
    <source>
        <dbReference type="EMBL" id="MEE7457973.1"/>
    </source>
</evidence>
<dbReference type="EMBL" id="MLBY01000004">
    <property type="protein sequence ID" value="MEE7457973.1"/>
    <property type="molecule type" value="Genomic_DNA"/>
</dbReference>
<protein>
    <recommendedName>
        <fullName evidence="5">ABC transporter permease</fullName>
    </recommendedName>
</protein>
<evidence type="ECO:0000313" key="4">
    <source>
        <dbReference type="Proteomes" id="UP001349262"/>
    </source>
</evidence>
<keyword evidence="4" id="KW-1185">Reference proteome</keyword>
<dbReference type="Proteomes" id="UP001349262">
    <property type="component" value="Unassembled WGS sequence"/>
</dbReference>
<keyword evidence="2" id="KW-0812">Transmembrane</keyword>
<sequence>MTSDAQEEPLTPVATPMAPARPKPPSSREQRRRRRRARHRGEEILGWILVPLILIGVVWGVNAILEAMGTSPGVVWDQLMQVKAALEKKM</sequence>
<feature type="transmembrane region" description="Helical" evidence="2">
    <location>
        <begin position="44"/>
        <end position="65"/>
    </location>
</feature>
<evidence type="ECO:0008006" key="5">
    <source>
        <dbReference type="Google" id="ProtNLM"/>
    </source>
</evidence>
<name>A0ABU7TCA1_9HYPH</name>
<organism evidence="3 4">
    <name type="scientific">Methylobacterium radiotolerans</name>
    <dbReference type="NCBI Taxonomy" id="31998"/>
    <lineage>
        <taxon>Bacteria</taxon>
        <taxon>Pseudomonadati</taxon>
        <taxon>Pseudomonadota</taxon>
        <taxon>Alphaproteobacteria</taxon>
        <taxon>Hyphomicrobiales</taxon>
        <taxon>Methylobacteriaceae</taxon>
        <taxon>Methylobacterium</taxon>
    </lineage>
</organism>
<comment type="caution">
    <text evidence="3">The sequence shown here is derived from an EMBL/GenBank/DDBJ whole genome shotgun (WGS) entry which is preliminary data.</text>
</comment>
<evidence type="ECO:0000256" key="1">
    <source>
        <dbReference type="SAM" id="MobiDB-lite"/>
    </source>
</evidence>
<reference evidence="3 4" key="1">
    <citation type="journal article" date="2012" name="Genet. Mol. Biol.">
        <title>Analysis of 16S rRNA and mxaF genes revealing insights into Methylobacterium niche-specific plant association.</title>
        <authorList>
            <person name="Dourado M.N."/>
            <person name="Andreote F.D."/>
            <person name="Dini-Andreote F."/>
            <person name="Conti R."/>
            <person name="Araujo J.M."/>
            <person name="Araujo W.L."/>
        </authorList>
    </citation>
    <scope>NUCLEOTIDE SEQUENCE [LARGE SCALE GENOMIC DNA]</scope>
    <source>
        <strain evidence="3 4">SR1.6/4</strain>
    </source>
</reference>
<keyword evidence="2" id="KW-0472">Membrane</keyword>
<accession>A0ABU7TCA1</accession>
<proteinExistence type="predicted"/>
<gene>
    <name evidence="3" type="ORF">MRSR164_14700</name>
</gene>
<evidence type="ECO:0000256" key="2">
    <source>
        <dbReference type="SAM" id="Phobius"/>
    </source>
</evidence>
<keyword evidence="2" id="KW-1133">Transmembrane helix</keyword>
<feature type="region of interest" description="Disordered" evidence="1">
    <location>
        <begin position="1"/>
        <end position="38"/>
    </location>
</feature>